<dbReference type="RefSeq" id="WP_054845905.1">
    <property type="nucleotide sequence ID" value="NZ_AP018929.1"/>
</dbReference>
<sequence>MKVVKYFVKLTVRDDKGDNPVKFKLVKHEKSEGGTKRKLVDAEEHPFRKLANAREFVNTYAEREGIQCSSFEKKDNVWSKECSSQSGVKYTFEIREQRIVKPKKEKKEEGKKEEKKEGGKEEAKSEQTQQQAQTQETKQRDGEQAQGKQ</sequence>
<dbReference type="OrthoDB" id="43632at2157"/>
<keyword evidence="4" id="KW-1185">Reference proteome</keyword>
<dbReference type="EMBL" id="AP018929">
    <property type="protein sequence ID" value="BBG23523.1"/>
    <property type="molecule type" value="Genomic_DNA"/>
</dbReference>
<evidence type="ECO:0000313" key="2">
    <source>
        <dbReference type="EMBL" id="BBG23523.1"/>
    </source>
</evidence>
<evidence type="ECO:0000256" key="1">
    <source>
        <dbReference type="SAM" id="MobiDB-lite"/>
    </source>
</evidence>
<reference evidence="2 4" key="2">
    <citation type="journal article" date="2020" name="Int. J. Syst. Evol. Microbiol.">
        <title>Sulfuracidifex tepidarius gen. nov., sp. nov. and transfer of Sulfolobus metallicus Huber and Stetter 1992 to the genus Sulfuracidifex as Sulfuracidifex metallicus comb. nov.</title>
        <authorList>
            <person name="Itoh T."/>
            <person name="Miura T."/>
            <person name="Sakai H.D."/>
            <person name="Kato S."/>
            <person name="Ohkuma M."/>
            <person name="Takashina T."/>
        </authorList>
    </citation>
    <scope>NUCLEOTIDE SEQUENCE [LARGE SCALE GENOMIC DNA]</scope>
    <source>
        <strain evidence="2 4">IC-006</strain>
        <strain evidence="3">IC-007</strain>
    </source>
</reference>
<gene>
    <name evidence="2" type="ORF">IC006_0807</name>
    <name evidence="3" type="ORF">IC007_0782</name>
</gene>
<feature type="compositionally biased region" description="Low complexity" evidence="1">
    <location>
        <begin position="126"/>
        <end position="136"/>
    </location>
</feature>
<organism evidence="2 4">
    <name type="scientific">Sulfuracidifex tepidarius</name>
    <dbReference type="NCBI Taxonomy" id="1294262"/>
    <lineage>
        <taxon>Archaea</taxon>
        <taxon>Thermoproteota</taxon>
        <taxon>Thermoprotei</taxon>
        <taxon>Sulfolobales</taxon>
        <taxon>Sulfolobaceae</taxon>
        <taxon>Sulfuracidifex</taxon>
    </lineage>
</organism>
<accession>A0A510E1E6</accession>
<dbReference type="GeneID" id="41717184"/>
<dbReference type="Proteomes" id="UP000322983">
    <property type="component" value="Chromosome"/>
</dbReference>
<name>A0A510DTI0_9CREN</name>
<dbReference type="AlphaFoldDB" id="A0A510DTI0"/>
<proteinExistence type="predicted"/>
<accession>A0A510DTI0</accession>
<evidence type="ECO:0000313" key="4">
    <source>
        <dbReference type="Proteomes" id="UP000322983"/>
    </source>
</evidence>
<feature type="region of interest" description="Disordered" evidence="1">
    <location>
        <begin position="100"/>
        <end position="149"/>
    </location>
</feature>
<evidence type="ECO:0000313" key="5">
    <source>
        <dbReference type="Proteomes" id="UP000325030"/>
    </source>
</evidence>
<feature type="compositionally biased region" description="Basic and acidic residues" evidence="1">
    <location>
        <begin position="105"/>
        <end position="125"/>
    </location>
</feature>
<evidence type="ECO:0000313" key="3">
    <source>
        <dbReference type="EMBL" id="BBG26277.1"/>
    </source>
</evidence>
<dbReference type="EMBL" id="AP018930">
    <property type="protein sequence ID" value="BBG26277.1"/>
    <property type="molecule type" value="Genomic_DNA"/>
</dbReference>
<dbReference type="Proteomes" id="UP000325030">
    <property type="component" value="Chromosome"/>
</dbReference>
<dbReference type="KEGG" id="step:IC006_0807"/>
<protein>
    <submittedName>
        <fullName evidence="2">Uncharacterized protein</fullName>
    </submittedName>
</protein>
<reference evidence="5" key="1">
    <citation type="submission" date="2018-09" db="EMBL/GenBank/DDBJ databases">
        <title>Complete Genome Sequencing of Sulfolobus sp. JCM 16834.</title>
        <authorList>
            <person name="Kato S."/>
            <person name="Itoh T."/>
            <person name="Ohkuma M."/>
        </authorList>
    </citation>
    <scope>NUCLEOTIDE SEQUENCE [LARGE SCALE GENOMIC DNA]</scope>
    <source>
        <strain evidence="5">IC-007</strain>
    </source>
</reference>